<gene>
    <name evidence="1" type="ORF">S01H1_08595</name>
</gene>
<evidence type="ECO:0008006" key="2">
    <source>
        <dbReference type="Google" id="ProtNLM"/>
    </source>
</evidence>
<dbReference type="InterPro" id="IPR023393">
    <property type="entry name" value="START-like_dom_sf"/>
</dbReference>
<sequence>MTTLRNSIEIKATPEKVFWYLLQLFKDKEAYQSWHPDHVDLRWIKGEPLQEGSVVYAEEYLHGELHKLKFLITKVVPNREIEYRPLFPSSIFAPGNTFLIEPKGEHSCM</sequence>
<feature type="non-terminal residue" evidence="1">
    <location>
        <position position="109"/>
    </location>
</feature>
<evidence type="ECO:0000313" key="1">
    <source>
        <dbReference type="EMBL" id="GAF77625.1"/>
    </source>
</evidence>
<accession>X0TNE9</accession>
<proteinExistence type="predicted"/>
<dbReference type="SUPFAM" id="SSF55961">
    <property type="entry name" value="Bet v1-like"/>
    <property type="match status" value="1"/>
</dbReference>
<organism evidence="1">
    <name type="scientific">marine sediment metagenome</name>
    <dbReference type="NCBI Taxonomy" id="412755"/>
    <lineage>
        <taxon>unclassified sequences</taxon>
        <taxon>metagenomes</taxon>
        <taxon>ecological metagenomes</taxon>
    </lineage>
</organism>
<dbReference type="AlphaFoldDB" id="X0TNE9"/>
<dbReference type="EMBL" id="BARS01004400">
    <property type="protein sequence ID" value="GAF77625.1"/>
    <property type="molecule type" value="Genomic_DNA"/>
</dbReference>
<dbReference type="Gene3D" id="3.30.530.20">
    <property type="match status" value="1"/>
</dbReference>
<protein>
    <recommendedName>
        <fullName evidence="2">SRPBCC domain-containing protein</fullName>
    </recommendedName>
</protein>
<reference evidence="1" key="1">
    <citation type="journal article" date="2014" name="Front. Microbiol.">
        <title>High frequency of phylogenetically diverse reductive dehalogenase-homologous genes in deep subseafloor sedimentary metagenomes.</title>
        <authorList>
            <person name="Kawai M."/>
            <person name="Futagami T."/>
            <person name="Toyoda A."/>
            <person name="Takaki Y."/>
            <person name="Nishi S."/>
            <person name="Hori S."/>
            <person name="Arai W."/>
            <person name="Tsubouchi T."/>
            <person name="Morono Y."/>
            <person name="Uchiyama I."/>
            <person name="Ito T."/>
            <person name="Fujiyama A."/>
            <person name="Inagaki F."/>
            <person name="Takami H."/>
        </authorList>
    </citation>
    <scope>NUCLEOTIDE SEQUENCE</scope>
    <source>
        <strain evidence="1">Expedition CK06-06</strain>
    </source>
</reference>
<comment type="caution">
    <text evidence="1">The sequence shown here is derived from an EMBL/GenBank/DDBJ whole genome shotgun (WGS) entry which is preliminary data.</text>
</comment>
<dbReference type="Pfam" id="PF10604">
    <property type="entry name" value="Polyketide_cyc2"/>
    <property type="match status" value="1"/>
</dbReference>
<dbReference type="InterPro" id="IPR019587">
    <property type="entry name" value="Polyketide_cyclase/dehydratase"/>
</dbReference>
<name>X0TNE9_9ZZZZ</name>